<sequence length="104" mass="11555">KSGSDATLCASLLMPNESVTMTVSLLGENDAPTQLFQQSSQTDFHRCFHFQAPTVADESVQKMSVVVQGSSFRMTEERKVMFRSYLPVTFIQTDKPIYNPGQTG</sequence>
<name>A0A553Q5J0_9TELE</name>
<gene>
    <name evidence="1" type="ORF">DNTS_006364</name>
</gene>
<reference evidence="1 2" key="1">
    <citation type="journal article" date="2019" name="Sci. Data">
        <title>Hybrid genome assembly and annotation of Danionella translucida.</title>
        <authorList>
            <person name="Kadobianskyi M."/>
            <person name="Schulze L."/>
            <person name="Schuelke M."/>
            <person name="Judkewitz B."/>
        </authorList>
    </citation>
    <scope>NUCLEOTIDE SEQUENCE [LARGE SCALE GENOMIC DNA]</scope>
    <source>
        <strain evidence="1 2">Bolton</strain>
    </source>
</reference>
<dbReference type="PANTHER" id="PTHR11412:SF150">
    <property type="entry name" value="ALPHA-2-MACROGLOBULIN-RELATED"/>
    <property type="match status" value="1"/>
</dbReference>
<evidence type="ECO:0000313" key="1">
    <source>
        <dbReference type="EMBL" id="TRY85182.1"/>
    </source>
</evidence>
<proteinExistence type="predicted"/>
<dbReference type="InterPro" id="IPR050473">
    <property type="entry name" value="A2M/Complement_sys"/>
</dbReference>
<evidence type="ECO:0000313" key="2">
    <source>
        <dbReference type="Proteomes" id="UP000316079"/>
    </source>
</evidence>
<dbReference type="AlphaFoldDB" id="A0A553Q5J0"/>
<dbReference type="OrthoDB" id="9998011at2759"/>
<dbReference type="Proteomes" id="UP000316079">
    <property type="component" value="Unassembled WGS sequence"/>
</dbReference>
<protein>
    <submittedName>
        <fullName evidence="1">Uncharacterized protein</fullName>
    </submittedName>
</protein>
<dbReference type="STRING" id="623744.A0A553Q5J0"/>
<feature type="non-terminal residue" evidence="1">
    <location>
        <position position="1"/>
    </location>
</feature>
<comment type="caution">
    <text evidence="1">The sequence shown here is derived from an EMBL/GenBank/DDBJ whole genome shotgun (WGS) entry which is preliminary data.</text>
</comment>
<accession>A0A553Q5J0</accession>
<dbReference type="EMBL" id="SRMA01026311">
    <property type="protein sequence ID" value="TRY85182.1"/>
    <property type="molecule type" value="Genomic_DNA"/>
</dbReference>
<organism evidence="1 2">
    <name type="scientific">Danionella cerebrum</name>
    <dbReference type="NCBI Taxonomy" id="2873325"/>
    <lineage>
        <taxon>Eukaryota</taxon>
        <taxon>Metazoa</taxon>
        <taxon>Chordata</taxon>
        <taxon>Craniata</taxon>
        <taxon>Vertebrata</taxon>
        <taxon>Euteleostomi</taxon>
        <taxon>Actinopterygii</taxon>
        <taxon>Neopterygii</taxon>
        <taxon>Teleostei</taxon>
        <taxon>Ostariophysi</taxon>
        <taxon>Cypriniformes</taxon>
        <taxon>Danionidae</taxon>
        <taxon>Danioninae</taxon>
        <taxon>Danionella</taxon>
    </lineage>
</organism>
<dbReference type="PANTHER" id="PTHR11412">
    <property type="entry name" value="MACROGLOBULIN / COMPLEMENT"/>
    <property type="match status" value="1"/>
</dbReference>
<keyword evidence="2" id="KW-1185">Reference proteome</keyword>